<dbReference type="Gene3D" id="3.40.30.10">
    <property type="entry name" value="Glutaredoxin"/>
    <property type="match status" value="1"/>
</dbReference>
<reference evidence="4 5" key="1">
    <citation type="journal article" date="2014" name="PLoS Genet.">
        <title>Analysis of the Phlebiopsis gigantea genome, transcriptome and secretome provides insight into its pioneer colonization strategies of wood.</title>
        <authorList>
            <person name="Hori C."/>
            <person name="Ishida T."/>
            <person name="Igarashi K."/>
            <person name="Samejima M."/>
            <person name="Suzuki H."/>
            <person name="Master E."/>
            <person name="Ferreira P."/>
            <person name="Ruiz-Duenas F.J."/>
            <person name="Held B."/>
            <person name="Canessa P."/>
            <person name="Larrondo L.F."/>
            <person name="Schmoll M."/>
            <person name="Druzhinina I.S."/>
            <person name="Kubicek C.P."/>
            <person name="Gaskell J.A."/>
            <person name="Kersten P."/>
            <person name="St John F."/>
            <person name="Glasner J."/>
            <person name="Sabat G."/>
            <person name="Splinter BonDurant S."/>
            <person name="Syed K."/>
            <person name="Yadav J."/>
            <person name="Mgbeahuruike A.C."/>
            <person name="Kovalchuk A."/>
            <person name="Asiegbu F.O."/>
            <person name="Lackner G."/>
            <person name="Hoffmeister D."/>
            <person name="Rencoret J."/>
            <person name="Gutierrez A."/>
            <person name="Sun H."/>
            <person name="Lindquist E."/>
            <person name="Barry K."/>
            <person name="Riley R."/>
            <person name="Grigoriev I.V."/>
            <person name="Henrissat B."/>
            <person name="Kues U."/>
            <person name="Berka R.M."/>
            <person name="Martinez A.T."/>
            <person name="Covert S.F."/>
            <person name="Blanchette R.A."/>
            <person name="Cullen D."/>
        </authorList>
    </citation>
    <scope>NUCLEOTIDE SEQUENCE [LARGE SCALE GENOMIC DNA]</scope>
    <source>
        <strain evidence="4 5">11061_1 CR5-6</strain>
    </source>
</reference>
<feature type="region of interest" description="Disordered" evidence="2">
    <location>
        <begin position="202"/>
        <end position="221"/>
    </location>
</feature>
<dbReference type="EMBL" id="KN840622">
    <property type="protein sequence ID" value="KIP03330.1"/>
    <property type="molecule type" value="Genomic_DNA"/>
</dbReference>
<evidence type="ECO:0000313" key="4">
    <source>
        <dbReference type="EMBL" id="KIP03330.1"/>
    </source>
</evidence>
<dbReference type="InterPro" id="IPR029071">
    <property type="entry name" value="Ubiquitin-like_domsf"/>
</dbReference>
<dbReference type="SUPFAM" id="SSF52833">
    <property type="entry name" value="Thioredoxin-like"/>
    <property type="match status" value="1"/>
</dbReference>
<dbReference type="Gene3D" id="1.10.8.10">
    <property type="entry name" value="DNA helicase RuvA subunit, C-terminal domain"/>
    <property type="match status" value="1"/>
</dbReference>
<dbReference type="PANTHER" id="PTHR23322">
    <property type="entry name" value="FAS-ASSOCIATED PROTEIN"/>
    <property type="match status" value="1"/>
</dbReference>
<dbReference type="HOGENOM" id="CLU_020031_1_1_1"/>
<dbReference type="InterPro" id="IPR006577">
    <property type="entry name" value="UAS"/>
</dbReference>
<feature type="region of interest" description="Disordered" evidence="2">
    <location>
        <begin position="396"/>
        <end position="456"/>
    </location>
</feature>
<dbReference type="Pfam" id="PF00789">
    <property type="entry name" value="UBX"/>
    <property type="match status" value="1"/>
</dbReference>
<evidence type="ECO:0000256" key="1">
    <source>
        <dbReference type="ARBA" id="ARBA00023054"/>
    </source>
</evidence>
<feature type="region of interest" description="Disordered" evidence="2">
    <location>
        <begin position="527"/>
        <end position="546"/>
    </location>
</feature>
<dbReference type="SUPFAM" id="SSF54236">
    <property type="entry name" value="Ubiquitin-like"/>
    <property type="match status" value="1"/>
</dbReference>
<dbReference type="Proteomes" id="UP000053257">
    <property type="component" value="Unassembled WGS sequence"/>
</dbReference>
<dbReference type="PROSITE" id="PS50033">
    <property type="entry name" value="UBX"/>
    <property type="match status" value="1"/>
</dbReference>
<evidence type="ECO:0000259" key="3">
    <source>
        <dbReference type="PROSITE" id="PS50033"/>
    </source>
</evidence>
<dbReference type="InterPro" id="IPR001012">
    <property type="entry name" value="UBX_dom"/>
</dbReference>
<sequence>MDYDALSPSQKEAVDQLQALTNGGDVEVAMNVLGSVEWDVQRAVDVIFDTNPSPPLSTSLNAEGPLSHAVSLKHVEEFEVDDSEQDGLLSGRPSGRQFNRVTQPSNAVVLYIFRPLRLLIAIIAVPYTLLRAILRTLHIPLPLPAVPPSFSIAGLGLSLGGARSTMGPSSTRDPKVAAERWIQSLEEDTGCVSFSRAQPSEAEASGVASGSSAGLNRRQGDDANSRFLPDFFVGSYEVFARACAKETEPKIGCVVLVSEEHDDVATFKKTTLTDPEFVRLMHENDFVVWGGDIRDRDAWSAAQKLQATTYPFVAFIALQARRNNSGSNGPQSPVLTILSRHQGPSIPETTAPTSARALVTHLQEQLLPRVGPYLTRVRSQAAERDAVLAVAARERERERALRTEQDRAFEESARRDREKIERRRAEQEEAEETARRVAEEEQRAEAQAQREEEEKARWSEKRMAWRRYGRRALLPREPRPGEQGRGKTVRVGVRMPDGRRAVRFFGEADSLTAVYAFVDTMFIPETPEFASASDPTSPPEGEQPGEMGLLHAMEKVGKKNGEWFGFKLAMAYPRKEINWEAGKRVGDVEGLSGGQLLVELLDDPRGKQRPRASVDSRRSKGTESDEYETESD</sequence>
<dbReference type="InterPro" id="IPR036249">
    <property type="entry name" value="Thioredoxin-like_sf"/>
</dbReference>
<keyword evidence="5" id="KW-1185">Reference proteome</keyword>
<dbReference type="GO" id="GO:0005783">
    <property type="term" value="C:endoplasmic reticulum"/>
    <property type="evidence" value="ECO:0007669"/>
    <property type="project" value="TreeGrafter"/>
</dbReference>
<evidence type="ECO:0000313" key="5">
    <source>
        <dbReference type="Proteomes" id="UP000053257"/>
    </source>
</evidence>
<organism evidence="4 5">
    <name type="scientific">Phlebiopsis gigantea (strain 11061_1 CR5-6)</name>
    <name type="common">White-rot fungus</name>
    <name type="synonym">Peniophora gigantea</name>
    <dbReference type="NCBI Taxonomy" id="745531"/>
    <lineage>
        <taxon>Eukaryota</taxon>
        <taxon>Fungi</taxon>
        <taxon>Dikarya</taxon>
        <taxon>Basidiomycota</taxon>
        <taxon>Agaricomycotina</taxon>
        <taxon>Agaricomycetes</taxon>
        <taxon>Polyporales</taxon>
        <taxon>Phanerochaetaceae</taxon>
        <taxon>Phlebiopsis</taxon>
    </lineage>
</organism>
<accession>A0A0C3S558</accession>
<dbReference type="GO" id="GO:0036503">
    <property type="term" value="P:ERAD pathway"/>
    <property type="evidence" value="ECO:0007669"/>
    <property type="project" value="TreeGrafter"/>
</dbReference>
<feature type="domain" description="UBX" evidence="3">
    <location>
        <begin position="484"/>
        <end position="575"/>
    </location>
</feature>
<dbReference type="GO" id="GO:0043130">
    <property type="term" value="F:ubiquitin binding"/>
    <property type="evidence" value="ECO:0007669"/>
    <property type="project" value="TreeGrafter"/>
</dbReference>
<dbReference type="AlphaFoldDB" id="A0A0C3S558"/>
<dbReference type="PANTHER" id="PTHR23322:SF1">
    <property type="entry name" value="FAS-ASSOCIATED FACTOR 2"/>
    <property type="match status" value="1"/>
</dbReference>
<feature type="compositionally biased region" description="Basic and acidic residues" evidence="2">
    <location>
        <begin position="602"/>
        <end position="623"/>
    </location>
</feature>
<dbReference type="STRING" id="745531.A0A0C3S558"/>
<gene>
    <name evidence="4" type="ORF">PHLGIDRAFT_111027</name>
</gene>
<keyword evidence="1" id="KW-0175">Coiled coil</keyword>
<evidence type="ECO:0000256" key="2">
    <source>
        <dbReference type="SAM" id="MobiDB-lite"/>
    </source>
</evidence>
<dbReference type="Pfam" id="PF14555">
    <property type="entry name" value="UBA_4"/>
    <property type="match status" value="1"/>
</dbReference>
<dbReference type="SMART" id="SM00594">
    <property type="entry name" value="UAS"/>
    <property type="match status" value="1"/>
</dbReference>
<proteinExistence type="predicted"/>
<protein>
    <recommendedName>
        <fullName evidence="3">UBX domain-containing protein</fullName>
    </recommendedName>
</protein>
<feature type="compositionally biased region" description="Low complexity" evidence="2">
    <location>
        <begin position="202"/>
        <end position="214"/>
    </location>
</feature>
<dbReference type="Gene3D" id="3.10.20.90">
    <property type="entry name" value="Phosphatidylinositol 3-kinase Catalytic Subunit, Chain A, domain 1"/>
    <property type="match status" value="1"/>
</dbReference>
<dbReference type="InterPro" id="IPR050730">
    <property type="entry name" value="UBX_domain-protein"/>
</dbReference>
<feature type="region of interest" description="Disordered" evidence="2">
    <location>
        <begin position="599"/>
        <end position="632"/>
    </location>
</feature>
<dbReference type="OrthoDB" id="1026733at2759"/>
<name>A0A0C3S558_PHLG1</name>